<evidence type="ECO:0000259" key="3">
    <source>
        <dbReference type="PROSITE" id="PS50006"/>
    </source>
</evidence>
<gene>
    <name evidence="4" type="ORF">HBR001_LOCUS7861</name>
</gene>
<reference evidence="4" key="1">
    <citation type="submission" date="2022-12" db="EMBL/GenBank/DDBJ databases">
        <authorList>
            <person name="Webb A."/>
        </authorList>
    </citation>
    <scope>NUCLEOTIDE SEQUENCE</scope>
    <source>
        <strain evidence="4">Hp1</strain>
    </source>
</reference>
<dbReference type="Proteomes" id="UP001162031">
    <property type="component" value="Unassembled WGS sequence"/>
</dbReference>
<feature type="compositionally biased region" description="Acidic residues" evidence="2">
    <location>
        <begin position="711"/>
        <end position="720"/>
    </location>
</feature>
<dbReference type="SUPFAM" id="SSF49879">
    <property type="entry name" value="SMAD/FHA domain"/>
    <property type="match status" value="1"/>
</dbReference>
<accession>A0AAV0UV32</accession>
<evidence type="ECO:0000313" key="4">
    <source>
        <dbReference type="EMBL" id="CAI5739555.1"/>
    </source>
</evidence>
<evidence type="ECO:0000256" key="1">
    <source>
        <dbReference type="SAM" id="Coils"/>
    </source>
</evidence>
<dbReference type="CDD" id="cd00060">
    <property type="entry name" value="FHA"/>
    <property type="match status" value="1"/>
</dbReference>
<dbReference type="PROSITE" id="PS50006">
    <property type="entry name" value="FHA_DOMAIN"/>
    <property type="match status" value="1"/>
</dbReference>
<feature type="region of interest" description="Disordered" evidence="2">
    <location>
        <begin position="293"/>
        <end position="354"/>
    </location>
</feature>
<proteinExistence type="predicted"/>
<comment type="caution">
    <text evidence="4">The sequence shown here is derived from an EMBL/GenBank/DDBJ whole genome shotgun (WGS) entry which is preliminary data.</text>
</comment>
<dbReference type="AlphaFoldDB" id="A0AAV0UV32"/>
<feature type="compositionally biased region" description="Basic residues" evidence="2">
    <location>
        <begin position="344"/>
        <end position="353"/>
    </location>
</feature>
<sequence length="720" mass="77723">MAAPRVCFHLEATCGPREGSAYRFCALSRSAPSTAPSAPALAIGRKKRCWLRLVEDLEVSSAHADIRCADGADSGTRVALCDTKSTNGTRVNDALLQPQRNYLLDDGDVIAVGRTRLRFVQVGHTRLCEYGAADGTAADSTAATSSGLLSPSVAPSTRSPVVCGPEEDNVEATCALSSSVVPSAVVGSLGTTTAIEESVEQPETEPAQGEVIGIVPSTSVVAGSRWDVGSLKESIVRSCAESAVERGGEDQSGAVEALGFEEATCTTCGATIGQLSMLEQQAHHNACLGGRVATAPSKRSTTATKPKTKTRKRANTASNAAREAKSPKSKASHDSEHSAAGASKTKKPRKRKRANIEDDITVALAAVGASIMGKEQEVDLKLAATKKKLAQLDDQMQKLVKRRMNLVKMMDRLERTKENLRKSQVLPPSRVMQILDLKSALAVIFPSDRRARTTNRRADKVQARTSSNVAKQYTSSKWKQHDGTSNCSEYLRAEQAAVDAIPMWARASQQLFGLQHDSLLYQSSVLQSDHDDAASRSVYIEAADIVDCVGSEDAVIVVDDECENNDAKSESVAMPSDNILNPTQDDSEVPNAVKRVFADWHRDVAFLRDQSADDIELALKTLNETRAGTDVTSPSCNVLSDEPGCFEERSDDNKRRISGPDLTIAQETDQQTAYDYMTKVMMQLIIEKRQSVVGPAKDVKEQSERTSVVECMEESQEELE</sequence>
<dbReference type="InterPro" id="IPR000253">
    <property type="entry name" value="FHA_dom"/>
</dbReference>
<evidence type="ECO:0000256" key="2">
    <source>
        <dbReference type="SAM" id="MobiDB-lite"/>
    </source>
</evidence>
<feature type="compositionally biased region" description="Basic and acidic residues" evidence="2">
    <location>
        <begin position="322"/>
        <end position="337"/>
    </location>
</feature>
<dbReference type="Gene3D" id="2.60.200.20">
    <property type="match status" value="1"/>
</dbReference>
<feature type="region of interest" description="Disordered" evidence="2">
    <location>
        <begin position="568"/>
        <end position="587"/>
    </location>
</feature>
<organism evidence="4 5">
    <name type="scientific">Hyaloperonospora brassicae</name>
    <name type="common">Brassica downy mildew</name>
    <name type="synonym">Peronospora brassicae</name>
    <dbReference type="NCBI Taxonomy" id="162125"/>
    <lineage>
        <taxon>Eukaryota</taxon>
        <taxon>Sar</taxon>
        <taxon>Stramenopiles</taxon>
        <taxon>Oomycota</taxon>
        <taxon>Peronosporomycetes</taxon>
        <taxon>Peronosporales</taxon>
        <taxon>Peronosporaceae</taxon>
        <taxon>Hyaloperonospora</taxon>
    </lineage>
</organism>
<keyword evidence="1" id="KW-0175">Coiled coil</keyword>
<feature type="region of interest" description="Disordered" evidence="2">
    <location>
        <begin position="693"/>
        <end position="720"/>
    </location>
</feature>
<evidence type="ECO:0000313" key="5">
    <source>
        <dbReference type="Proteomes" id="UP001162031"/>
    </source>
</evidence>
<dbReference type="InterPro" id="IPR008984">
    <property type="entry name" value="SMAD_FHA_dom_sf"/>
</dbReference>
<protein>
    <recommendedName>
        <fullName evidence="3">FHA domain-containing protein</fullName>
    </recommendedName>
</protein>
<keyword evidence="5" id="KW-1185">Reference proteome</keyword>
<dbReference type="Pfam" id="PF00498">
    <property type="entry name" value="FHA"/>
    <property type="match status" value="1"/>
</dbReference>
<feature type="coiled-coil region" evidence="1">
    <location>
        <begin position="382"/>
        <end position="423"/>
    </location>
</feature>
<dbReference type="EMBL" id="CANTFL010001426">
    <property type="protein sequence ID" value="CAI5739555.1"/>
    <property type="molecule type" value="Genomic_DNA"/>
</dbReference>
<feature type="domain" description="FHA" evidence="3">
    <location>
        <begin position="41"/>
        <end position="96"/>
    </location>
</feature>
<name>A0AAV0UV32_HYABA</name>